<evidence type="ECO:0000313" key="2">
    <source>
        <dbReference type="EMBL" id="SDB86316.1"/>
    </source>
</evidence>
<feature type="signal peptide" evidence="1">
    <location>
        <begin position="1"/>
        <end position="22"/>
    </location>
</feature>
<dbReference type="STRING" id="1226327.SAMN05421732_101429"/>
<feature type="chain" id="PRO_5017272413" evidence="1">
    <location>
        <begin position="23"/>
        <end position="119"/>
    </location>
</feature>
<protein>
    <submittedName>
        <fullName evidence="2">Uncharacterized protein</fullName>
    </submittedName>
</protein>
<evidence type="ECO:0000256" key="1">
    <source>
        <dbReference type="SAM" id="SignalP"/>
    </source>
</evidence>
<proteinExistence type="predicted"/>
<gene>
    <name evidence="2" type="ORF">SAMN05421732_101429</name>
</gene>
<dbReference type="RefSeq" id="WP_228143238.1">
    <property type="nucleotide sequence ID" value="NZ_BAABKJ010000006.1"/>
</dbReference>
<sequence>MKKSFCWLFAVALLAGSVPVFATDKNSTFTQKMLKPVIEQGCKSELNASKVWQSSALFMSSGQQTTAQKQICGCVGEHALQDISAKELAMASMNESAKNSLIKQAVINSVKGCAQDALK</sequence>
<dbReference type="EMBL" id="FMYO01000001">
    <property type="protein sequence ID" value="SDB86316.1"/>
    <property type="molecule type" value="Genomic_DNA"/>
</dbReference>
<reference evidence="3" key="1">
    <citation type="submission" date="2016-09" db="EMBL/GenBank/DDBJ databases">
        <authorList>
            <person name="Varghese N."/>
            <person name="Submissions S."/>
        </authorList>
    </citation>
    <scope>NUCLEOTIDE SEQUENCE [LARGE SCALE GENOMIC DNA]</scope>
    <source>
        <strain evidence="3">ANC 4667</strain>
    </source>
</reference>
<keyword evidence="1" id="KW-0732">Signal</keyword>
<accession>A0A1G6GYZ0</accession>
<keyword evidence="3" id="KW-1185">Reference proteome</keyword>
<evidence type="ECO:0000313" key="3">
    <source>
        <dbReference type="Proteomes" id="UP000243468"/>
    </source>
</evidence>
<dbReference type="Proteomes" id="UP000243468">
    <property type="component" value="Unassembled WGS sequence"/>
</dbReference>
<dbReference type="AlphaFoldDB" id="A0A1G6GYZ0"/>
<name>A0A1G6GYZ0_9GAMM</name>
<organism evidence="2 3">
    <name type="scientific">Acinetobacter kookii</name>
    <dbReference type="NCBI Taxonomy" id="1226327"/>
    <lineage>
        <taxon>Bacteria</taxon>
        <taxon>Pseudomonadati</taxon>
        <taxon>Pseudomonadota</taxon>
        <taxon>Gammaproteobacteria</taxon>
        <taxon>Moraxellales</taxon>
        <taxon>Moraxellaceae</taxon>
        <taxon>Acinetobacter</taxon>
    </lineage>
</organism>